<evidence type="ECO:0000313" key="3">
    <source>
        <dbReference type="EMBL" id="MFC7184800.1"/>
    </source>
</evidence>
<evidence type="ECO:0000313" key="4">
    <source>
        <dbReference type="Proteomes" id="UP001596435"/>
    </source>
</evidence>
<feature type="compositionally biased region" description="Low complexity" evidence="1">
    <location>
        <begin position="169"/>
        <end position="186"/>
    </location>
</feature>
<evidence type="ECO:0008006" key="5">
    <source>
        <dbReference type="Google" id="ProtNLM"/>
    </source>
</evidence>
<evidence type="ECO:0000256" key="1">
    <source>
        <dbReference type="SAM" id="MobiDB-lite"/>
    </source>
</evidence>
<dbReference type="Proteomes" id="UP001596435">
    <property type="component" value="Unassembled WGS sequence"/>
</dbReference>
<keyword evidence="4" id="KW-1185">Reference proteome</keyword>
<feature type="signal peptide" evidence="2">
    <location>
        <begin position="1"/>
        <end position="41"/>
    </location>
</feature>
<feature type="compositionally biased region" description="Low complexity" evidence="1">
    <location>
        <begin position="140"/>
        <end position="157"/>
    </location>
</feature>
<proteinExistence type="predicted"/>
<reference evidence="4" key="1">
    <citation type="journal article" date="2019" name="Int. J. Syst. Evol. Microbiol.">
        <title>The Global Catalogue of Microorganisms (GCM) 10K type strain sequencing project: providing services to taxonomists for standard genome sequencing and annotation.</title>
        <authorList>
            <consortium name="The Broad Institute Genomics Platform"/>
            <consortium name="The Broad Institute Genome Sequencing Center for Infectious Disease"/>
            <person name="Wu L."/>
            <person name="Ma J."/>
        </authorList>
    </citation>
    <scope>NUCLEOTIDE SEQUENCE [LARGE SCALE GENOMIC DNA]</scope>
    <source>
        <strain evidence="4">CGMCC 1.12859</strain>
    </source>
</reference>
<protein>
    <recommendedName>
        <fullName evidence="5">Gram-positive cocci surface proteins LPxTG domain-containing protein</fullName>
    </recommendedName>
</protein>
<comment type="caution">
    <text evidence="3">The sequence shown here is derived from an EMBL/GenBank/DDBJ whole genome shotgun (WGS) entry which is preliminary data.</text>
</comment>
<accession>A0ABW2G7R0</accession>
<feature type="chain" id="PRO_5046125304" description="Gram-positive cocci surface proteins LPxTG domain-containing protein" evidence="2">
    <location>
        <begin position="42"/>
        <end position="308"/>
    </location>
</feature>
<feature type="compositionally biased region" description="Low complexity" evidence="1">
    <location>
        <begin position="63"/>
        <end position="88"/>
    </location>
</feature>
<keyword evidence="2" id="KW-0732">Signal</keyword>
<gene>
    <name evidence="3" type="ORF">ACFQMG_35160</name>
</gene>
<sequence>MAARPHAFRVLSVALSVTCRRAALTAAGLALPLVLAGTAGACPAESARGAWTPSAAQSAPQDVPTTPQAVPSATASASVSLPASETAVPVPPAPPSTAEPGGDVVPGGSGVSCPPDGRDRSAPASVPDPGAAVGNPPEWPAAGPAQSAQASSSEGPAGLPGDGADGADDVAASAPAADGPSTADPSVVPAEPAVDHPAAQGAVQPARPTPAKVHGRLGRSAPAAVPALPGPVAQAPDQAGQAAPDTSADGPAEQPAPDATATADPQAATELAAPLRWSDASTRQLPLGAGLTLIGSGLALVGYRMRRG</sequence>
<feature type="region of interest" description="Disordered" evidence="1">
    <location>
        <begin position="53"/>
        <end position="268"/>
    </location>
</feature>
<organism evidence="3 4">
    <name type="scientific">Kitasatospora paranensis</name>
    <dbReference type="NCBI Taxonomy" id="258053"/>
    <lineage>
        <taxon>Bacteria</taxon>
        <taxon>Bacillati</taxon>
        <taxon>Actinomycetota</taxon>
        <taxon>Actinomycetes</taxon>
        <taxon>Kitasatosporales</taxon>
        <taxon>Streptomycetaceae</taxon>
        <taxon>Kitasatospora</taxon>
    </lineage>
</organism>
<dbReference type="RefSeq" id="WP_380232948.1">
    <property type="nucleotide sequence ID" value="NZ_JBHSVH010000002.1"/>
</dbReference>
<name>A0ABW2G7R0_9ACTN</name>
<feature type="compositionally biased region" description="Low complexity" evidence="1">
    <location>
        <begin position="221"/>
        <end position="268"/>
    </location>
</feature>
<evidence type="ECO:0000256" key="2">
    <source>
        <dbReference type="SAM" id="SignalP"/>
    </source>
</evidence>
<dbReference type="EMBL" id="JBHTAJ010000120">
    <property type="protein sequence ID" value="MFC7184800.1"/>
    <property type="molecule type" value="Genomic_DNA"/>
</dbReference>